<evidence type="ECO:0000259" key="1">
    <source>
        <dbReference type="PROSITE" id="PS50883"/>
    </source>
</evidence>
<accession>A0A7W6FUN5</accession>
<reference evidence="2 3" key="1">
    <citation type="submission" date="2020-08" db="EMBL/GenBank/DDBJ databases">
        <title>Genomic Encyclopedia of Type Strains, Phase IV (KMG-IV): sequencing the most valuable type-strain genomes for metagenomic binning, comparative biology and taxonomic classification.</title>
        <authorList>
            <person name="Goeker M."/>
        </authorList>
    </citation>
    <scope>NUCLEOTIDE SEQUENCE [LARGE SCALE GENOMIC DNA]</scope>
    <source>
        <strain evidence="2 3">DSM 25024</strain>
    </source>
</reference>
<dbReference type="SUPFAM" id="SSF141868">
    <property type="entry name" value="EAL domain-like"/>
    <property type="match status" value="1"/>
</dbReference>
<organism evidence="2 3">
    <name type="scientific">Aureimonas phyllosphaerae</name>
    <dbReference type="NCBI Taxonomy" id="1166078"/>
    <lineage>
        <taxon>Bacteria</taxon>
        <taxon>Pseudomonadati</taxon>
        <taxon>Pseudomonadota</taxon>
        <taxon>Alphaproteobacteria</taxon>
        <taxon>Hyphomicrobiales</taxon>
        <taxon>Aurantimonadaceae</taxon>
        <taxon>Aureimonas</taxon>
    </lineage>
</organism>
<dbReference type="InterPro" id="IPR003018">
    <property type="entry name" value="GAF"/>
</dbReference>
<dbReference type="InterPro" id="IPR050706">
    <property type="entry name" value="Cyclic-di-GMP_PDE-like"/>
</dbReference>
<dbReference type="GO" id="GO:0071111">
    <property type="term" value="F:cyclic-guanylate-specific phosphodiesterase activity"/>
    <property type="evidence" value="ECO:0007669"/>
    <property type="project" value="InterPro"/>
</dbReference>
<dbReference type="CDD" id="cd01948">
    <property type="entry name" value="EAL"/>
    <property type="match status" value="1"/>
</dbReference>
<dbReference type="InterPro" id="IPR029016">
    <property type="entry name" value="GAF-like_dom_sf"/>
</dbReference>
<comment type="caution">
    <text evidence="2">The sequence shown here is derived from an EMBL/GenBank/DDBJ whole genome shotgun (WGS) entry which is preliminary data.</text>
</comment>
<evidence type="ECO:0000313" key="3">
    <source>
        <dbReference type="Proteomes" id="UP000531216"/>
    </source>
</evidence>
<sequence length="413" mass="45027">MQRHDMPQSVDGFLDIRAMLRLVRQNLGLDIAFIGEFVGGRRVFRHVDADAPVLLREGDSDLLEETYCGGVVEGRLPELMPDTARVAEAARLPVTRTLPIGSHLSVPIRLSNGMVYGTFCCFGHAPDHSLNQRDLAVMRTFAGLVAQRVDRDLQAESLLAAKRARIRRLLDDGGPTIVFQPVFLMDGLVPVGAEALSRFPADPHRSVETWFTDAAEVGLQIEMEHRAIANALDAYAPVWARHRVQLGLNASPAAILAPGFLDLLAGTPADRLVLEVTEHERIDDYADLLAALGRLRERGVRIAIDDVGAGYSSMSRVVAIRPDIIKLDREIVHGLDTDLMRQALARALVDFAERCGCKVVAEGVETPGELAVLSELKVQGLQGYLLGRPAGVDAMERVLAQGARRFEAMADAG</sequence>
<dbReference type="EMBL" id="JACIDO010000004">
    <property type="protein sequence ID" value="MBB3936271.1"/>
    <property type="molecule type" value="Genomic_DNA"/>
</dbReference>
<dbReference type="SMART" id="SM00052">
    <property type="entry name" value="EAL"/>
    <property type="match status" value="1"/>
</dbReference>
<protein>
    <submittedName>
        <fullName evidence="2">EAL domain-containing protein (Putative c-di-GMP-specific phosphodiesterase class I)</fullName>
    </submittedName>
</protein>
<dbReference type="RefSeq" id="WP_090965047.1">
    <property type="nucleotide sequence ID" value="NZ_FOOA01000016.1"/>
</dbReference>
<dbReference type="PROSITE" id="PS50883">
    <property type="entry name" value="EAL"/>
    <property type="match status" value="1"/>
</dbReference>
<evidence type="ECO:0000313" key="2">
    <source>
        <dbReference type="EMBL" id="MBB3936271.1"/>
    </source>
</evidence>
<name>A0A7W6FUN5_9HYPH</name>
<dbReference type="SUPFAM" id="SSF55781">
    <property type="entry name" value="GAF domain-like"/>
    <property type="match status" value="1"/>
</dbReference>
<dbReference type="Proteomes" id="UP000531216">
    <property type="component" value="Unassembled WGS sequence"/>
</dbReference>
<dbReference type="AlphaFoldDB" id="A0A7W6FUN5"/>
<dbReference type="InterPro" id="IPR001633">
    <property type="entry name" value="EAL_dom"/>
</dbReference>
<feature type="domain" description="EAL" evidence="1">
    <location>
        <begin position="159"/>
        <end position="403"/>
    </location>
</feature>
<proteinExistence type="predicted"/>
<dbReference type="Gene3D" id="3.20.20.450">
    <property type="entry name" value="EAL domain"/>
    <property type="match status" value="1"/>
</dbReference>
<dbReference type="Pfam" id="PF00563">
    <property type="entry name" value="EAL"/>
    <property type="match status" value="1"/>
</dbReference>
<dbReference type="SMART" id="SM00065">
    <property type="entry name" value="GAF"/>
    <property type="match status" value="1"/>
</dbReference>
<dbReference type="Pfam" id="PF13185">
    <property type="entry name" value="GAF_2"/>
    <property type="match status" value="1"/>
</dbReference>
<dbReference type="PANTHER" id="PTHR33121:SF76">
    <property type="entry name" value="SIGNALING PROTEIN"/>
    <property type="match status" value="1"/>
</dbReference>
<keyword evidence="3" id="KW-1185">Reference proteome</keyword>
<dbReference type="Gene3D" id="3.30.450.40">
    <property type="match status" value="1"/>
</dbReference>
<dbReference type="PANTHER" id="PTHR33121">
    <property type="entry name" value="CYCLIC DI-GMP PHOSPHODIESTERASE PDEF"/>
    <property type="match status" value="1"/>
</dbReference>
<dbReference type="InterPro" id="IPR035919">
    <property type="entry name" value="EAL_sf"/>
</dbReference>
<dbReference type="OrthoDB" id="9814202at2"/>
<gene>
    <name evidence="2" type="ORF">GGR05_002421</name>
</gene>